<feature type="compositionally biased region" description="Polar residues" evidence="1">
    <location>
        <begin position="331"/>
        <end position="345"/>
    </location>
</feature>
<feature type="compositionally biased region" description="Pro residues" evidence="1">
    <location>
        <begin position="118"/>
        <end position="137"/>
    </location>
</feature>
<dbReference type="Pfam" id="PF00397">
    <property type="entry name" value="WW"/>
    <property type="match status" value="2"/>
</dbReference>
<feature type="region of interest" description="Disordered" evidence="1">
    <location>
        <begin position="302"/>
        <end position="459"/>
    </location>
</feature>
<feature type="domain" description="WW" evidence="2">
    <location>
        <begin position="174"/>
        <end position="202"/>
    </location>
</feature>
<feature type="domain" description="WW" evidence="2">
    <location>
        <begin position="529"/>
        <end position="563"/>
    </location>
</feature>
<feature type="compositionally biased region" description="Basic and acidic residues" evidence="1">
    <location>
        <begin position="249"/>
        <end position="259"/>
    </location>
</feature>
<reference evidence="4" key="1">
    <citation type="submission" date="2025-08" db="UniProtKB">
        <authorList>
            <consortium name="RefSeq"/>
        </authorList>
    </citation>
    <scope>IDENTIFICATION</scope>
</reference>
<feature type="region of interest" description="Disordered" evidence="1">
    <location>
        <begin position="580"/>
        <end position="708"/>
    </location>
</feature>
<dbReference type="AlphaFoldDB" id="A0A8M1KNQ2"/>
<proteinExistence type="predicted"/>
<dbReference type="PANTHER" id="PTHR46697:SF1">
    <property type="entry name" value="FORMIN-BINDING PROTEIN 4"/>
    <property type="match status" value="1"/>
</dbReference>
<feature type="region of interest" description="Disordered" evidence="1">
    <location>
        <begin position="71"/>
        <end position="97"/>
    </location>
</feature>
<name>A0A8M1KNQ2_CLUHA</name>
<sequence length="868" mass="94430">MGKKNRTGTGRRTIIQLSPPGHRTGTSGGQEDVLGSGSEDEQEGDGQGVLRESMKEMKTAAMMTTQGLSLLGVYEDSDEEDGVDNQSSAPKAKLNQSGDIDSTLANFMAEIDAITTAPAPPDGPPADSPAPVPTPPRPEPKTDQQTPEQNGQAQAASYNTQYSLAGVGVEMGDWQEVWDENTGCYYYWNTQTNEVAWELPQDLAHQVQNLQQYRDSSTVNGTGASHNAEVYSEQHASASASASVSAPSTKREPKKKEVMESVVAMTSEEEDRRGVAASLLASLIPDEVKEAEEKWRKSVIAVETKMDTTDGEDDDGTHPSGSPAQRDGDSVSCSNQPSRSQSPDNSEAEEDTIELELALERKKAELRALEEGDGSAEGSSPRSEASQDGPHSVAPKKTKWKTLVRAPSPDSTSRSSDKTAVDTQEQSDTHSKSLDKPDEDDKEKVISRLQPKEEEPPADLKFQIGELANTLTSKMEFLGINKKAISNFQLLLLQTETRIADWREGALNGSYLRRRLQEAAEHIKHYELNATPKGWSCHWDREHRRYFYVNDRSSASQWDFPVVEDEDDEDDDEMMMRKRGTKQAMPATGKMRQHCTSSSAPAPTPYWPMAPTSQPPPPPQPPLPPGEPPPPSEAPPPPPPPPDSPPPPPPPPLSDDGEIEEVEMEDEEGEPPAPGTEDSKAAEAAASLGITAKGLKRKAPGGGQTNKAVTIGSNAVLYTQSSATADPVLTGGAYWGVSAAPVVPEAAAAAAPPAPPASQLPATLELESAKASALDKTKKPKKEKTKKSKTKMPSLVKKWQNIQKELDEEEKSSSSDEDRDQMNSRRIEEWKQQQLVTGKAEKNANFETLPDDWRQRLLKKKRKMMKSS</sequence>
<evidence type="ECO:0000256" key="1">
    <source>
        <dbReference type="SAM" id="MobiDB-lite"/>
    </source>
</evidence>
<evidence type="ECO:0000259" key="2">
    <source>
        <dbReference type="PROSITE" id="PS50020"/>
    </source>
</evidence>
<feature type="compositionally biased region" description="Acidic residues" evidence="1">
    <location>
        <begin position="655"/>
        <end position="670"/>
    </location>
</feature>
<keyword evidence="3" id="KW-1185">Reference proteome</keyword>
<feature type="compositionally biased region" description="Polar residues" evidence="1">
    <location>
        <begin position="144"/>
        <end position="155"/>
    </location>
</feature>
<dbReference type="GeneID" id="105901952"/>
<protein>
    <submittedName>
        <fullName evidence="4">Formin-binding protein 4</fullName>
    </submittedName>
</protein>
<dbReference type="RefSeq" id="XP_042563339.1">
    <property type="nucleotide sequence ID" value="XM_042707405.1"/>
</dbReference>
<dbReference type="KEGG" id="char:105901952"/>
<feature type="compositionally biased region" description="Basic residues" evidence="1">
    <location>
        <begin position="778"/>
        <end position="790"/>
    </location>
</feature>
<dbReference type="CDD" id="cd00201">
    <property type="entry name" value="WW"/>
    <property type="match status" value="2"/>
</dbReference>
<evidence type="ECO:0000313" key="4">
    <source>
        <dbReference type="RefSeq" id="XP_042563339.1"/>
    </source>
</evidence>
<feature type="region of interest" description="Disordered" evidence="1">
    <location>
        <begin position="115"/>
        <end position="155"/>
    </location>
</feature>
<gene>
    <name evidence="4" type="primary">fnbp4</name>
</gene>
<dbReference type="FunFam" id="2.20.70.10:FF:000056">
    <property type="entry name" value="Formin binding protein 4"/>
    <property type="match status" value="1"/>
</dbReference>
<feature type="region of interest" description="Disordered" evidence="1">
    <location>
        <begin position="1"/>
        <end position="57"/>
    </location>
</feature>
<feature type="compositionally biased region" description="Basic and acidic residues" evidence="1">
    <location>
        <begin position="427"/>
        <end position="436"/>
    </location>
</feature>
<dbReference type="InterPro" id="IPR053076">
    <property type="entry name" value="WW_domain_protein"/>
</dbReference>
<feature type="compositionally biased region" description="Pro residues" evidence="1">
    <location>
        <begin position="602"/>
        <end position="653"/>
    </location>
</feature>
<organism evidence="3 4">
    <name type="scientific">Clupea harengus</name>
    <name type="common">Atlantic herring</name>
    <dbReference type="NCBI Taxonomy" id="7950"/>
    <lineage>
        <taxon>Eukaryota</taxon>
        <taxon>Metazoa</taxon>
        <taxon>Chordata</taxon>
        <taxon>Craniata</taxon>
        <taxon>Vertebrata</taxon>
        <taxon>Euteleostomi</taxon>
        <taxon>Actinopterygii</taxon>
        <taxon>Neopterygii</taxon>
        <taxon>Teleostei</taxon>
        <taxon>Clupei</taxon>
        <taxon>Clupeiformes</taxon>
        <taxon>Clupeoidei</taxon>
        <taxon>Clupeidae</taxon>
        <taxon>Clupea</taxon>
    </lineage>
</organism>
<dbReference type="PANTHER" id="PTHR46697">
    <property type="entry name" value="FORMIN-BINDING PROTEIN 4"/>
    <property type="match status" value="1"/>
</dbReference>
<feature type="compositionally biased region" description="Basic and acidic residues" evidence="1">
    <location>
        <begin position="358"/>
        <end position="370"/>
    </location>
</feature>
<feature type="compositionally biased region" description="Polar residues" evidence="1">
    <location>
        <begin position="84"/>
        <end position="97"/>
    </location>
</feature>
<evidence type="ECO:0000313" key="3">
    <source>
        <dbReference type="Proteomes" id="UP000515152"/>
    </source>
</evidence>
<dbReference type="InterPro" id="IPR001202">
    <property type="entry name" value="WW_dom"/>
</dbReference>
<feature type="region of interest" description="Disordered" evidence="1">
    <location>
        <begin position="746"/>
        <end position="848"/>
    </location>
</feature>
<dbReference type="Proteomes" id="UP000515152">
    <property type="component" value="Chromosome 3"/>
</dbReference>
<dbReference type="CTD" id="23360"/>
<feature type="compositionally biased region" description="Polar residues" evidence="1">
    <location>
        <begin position="377"/>
        <end position="386"/>
    </location>
</feature>
<dbReference type="PROSITE" id="PS50020">
    <property type="entry name" value="WW_DOMAIN_2"/>
    <property type="match status" value="2"/>
</dbReference>
<dbReference type="PROSITE" id="PS01159">
    <property type="entry name" value="WW_DOMAIN_1"/>
    <property type="match status" value="1"/>
</dbReference>
<feature type="compositionally biased region" description="Low complexity" evidence="1">
    <location>
        <begin position="236"/>
        <end position="246"/>
    </location>
</feature>
<dbReference type="OrthoDB" id="2444812at2759"/>
<feature type="compositionally biased region" description="Basic and acidic residues" evidence="1">
    <location>
        <begin position="442"/>
        <end position="455"/>
    </location>
</feature>
<feature type="compositionally biased region" description="Basic and acidic residues" evidence="1">
    <location>
        <begin position="811"/>
        <end position="831"/>
    </location>
</feature>
<accession>A0A8M1KNQ2</accession>
<feature type="region of interest" description="Disordered" evidence="1">
    <location>
        <begin position="232"/>
        <end position="274"/>
    </location>
</feature>
<dbReference type="SMART" id="SM00456">
    <property type="entry name" value="WW"/>
    <property type="match status" value="2"/>
</dbReference>